<accession>A0ACB9Q7M5</accession>
<organism evidence="1 2">
    <name type="scientific">Bauhinia variegata</name>
    <name type="common">Purple orchid tree</name>
    <name type="synonym">Phanera variegata</name>
    <dbReference type="NCBI Taxonomy" id="167791"/>
    <lineage>
        <taxon>Eukaryota</taxon>
        <taxon>Viridiplantae</taxon>
        <taxon>Streptophyta</taxon>
        <taxon>Embryophyta</taxon>
        <taxon>Tracheophyta</taxon>
        <taxon>Spermatophyta</taxon>
        <taxon>Magnoliopsida</taxon>
        <taxon>eudicotyledons</taxon>
        <taxon>Gunneridae</taxon>
        <taxon>Pentapetalae</taxon>
        <taxon>rosids</taxon>
        <taxon>fabids</taxon>
        <taxon>Fabales</taxon>
        <taxon>Fabaceae</taxon>
        <taxon>Cercidoideae</taxon>
        <taxon>Cercideae</taxon>
        <taxon>Bauhiniinae</taxon>
        <taxon>Bauhinia</taxon>
    </lineage>
</organism>
<keyword evidence="2" id="KW-1185">Reference proteome</keyword>
<sequence>MVVVALMNTRLQAGTLPTAEELDRRLSLIGSKSILSLSNEYLSDKLYQLSPIEDLELAKTLTRPGSLFLEDLTRAKNFSKEGYGSVPRAFIICNEDLAIPLEHRRWMIQNAGIDYVDEIKGADYMAMFSKTQEVYDSLLKIADKYA</sequence>
<dbReference type="EMBL" id="CM039426">
    <property type="protein sequence ID" value="KAI4357044.1"/>
    <property type="molecule type" value="Genomic_DNA"/>
</dbReference>
<comment type="caution">
    <text evidence="1">The sequence shown here is derived from an EMBL/GenBank/DDBJ whole genome shotgun (WGS) entry which is preliminary data.</text>
</comment>
<gene>
    <name evidence="1" type="ORF">L6164_001019</name>
</gene>
<reference evidence="1 2" key="1">
    <citation type="journal article" date="2022" name="DNA Res.">
        <title>Chromosomal-level genome assembly of the orchid tree Bauhinia variegata (Leguminosae; Cercidoideae) supports the allotetraploid origin hypothesis of Bauhinia.</title>
        <authorList>
            <person name="Zhong Y."/>
            <person name="Chen Y."/>
            <person name="Zheng D."/>
            <person name="Pang J."/>
            <person name="Liu Y."/>
            <person name="Luo S."/>
            <person name="Meng S."/>
            <person name="Qian L."/>
            <person name="Wei D."/>
            <person name="Dai S."/>
            <person name="Zhou R."/>
        </authorList>
    </citation>
    <scope>NUCLEOTIDE SEQUENCE [LARGE SCALE GENOMIC DNA]</scope>
    <source>
        <strain evidence="1">BV-YZ2020</strain>
    </source>
</reference>
<protein>
    <submittedName>
        <fullName evidence="1">Uncharacterized protein</fullName>
    </submittedName>
</protein>
<dbReference type="Proteomes" id="UP000828941">
    <property type="component" value="Chromosome 1"/>
</dbReference>
<name>A0ACB9Q7M5_BAUVA</name>
<evidence type="ECO:0000313" key="2">
    <source>
        <dbReference type="Proteomes" id="UP000828941"/>
    </source>
</evidence>
<proteinExistence type="predicted"/>
<evidence type="ECO:0000313" key="1">
    <source>
        <dbReference type="EMBL" id="KAI4357044.1"/>
    </source>
</evidence>